<organism evidence="4 5">
    <name type="scientific">Paenimyroides tangerinum</name>
    <dbReference type="NCBI Taxonomy" id="2488728"/>
    <lineage>
        <taxon>Bacteria</taxon>
        <taxon>Pseudomonadati</taxon>
        <taxon>Bacteroidota</taxon>
        <taxon>Flavobacteriia</taxon>
        <taxon>Flavobacteriales</taxon>
        <taxon>Flavobacteriaceae</taxon>
        <taxon>Paenimyroides</taxon>
    </lineage>
</organism>
<dbReference type="EMBL" id="RQVQ01000012">
    <property type="protein sequence ID" value="RRJ91192.1"/>
    <property type="molecule type" value="Genomic_DNA"/>
</dbReference>
<dbReference type="AlphaFoldDB" id="A0A3P3W7P4"/>
<dbReference type="PANTHER" id="PTHR36504">
    <property type="entry name" value="LIPOPOLYSACCHARIDE EXPORT SYSTEM PROTEIN LPTA"/>
    <property type="match status" value="1"/>
</dbReference>
<comment type="caution">
    <text evidence="4">The sequence shown here is derived from an EMBL/GenBank/DDBJ whole genome shotgun (WGS) entry which is preliminary data.</text>
</comment>
<sequence>MKKLFLAYIFFLFSGFTSLFAQNQTPANKGSKIEIIHADFTNADQNEIPGAIILTGNIEAQHDSMYIFCNKAYLFQAENYIKLFGNVHLIQNDTLSLDSKYAEYNGKDGIAYAQGNVVMRSPESSLTSETVYYDKINGVAYYNDHATIVNKTNTLKSKVGKYFTADQRYEFREKVVLTNPENVIETNHLDFYEVSGHAYLFGPSTITSKEDFIYTENGFYDTQNDVGKLIKNSYILHDEKRIEGDEIYYDQKKSYSKLINNVKVTDPKNKMIMTSHFAEVYQAKDSIYITKKPLVKSLVETDSVYFYAKNIIITGPDKERQISGFKNARMFRTPDMSAKGDSLHMTQKIGLTELFGNPVIFKGESQITGKLIQILNNPITEKLDSLKVLTDAFVIERDTLGTGYNQAKGINLFGKFRDNKISEIDLIQNSEMIYYLYDEDDVLTGIDKGICSKIHLELEDNKITTATRFVNPEAMTYPPDEFPESIRKLRGFNWRGNEKINSAEEIFPPDELEAEVAIQEKAEIQQETAEKPIEIQKETKNFKSKGVKNKIQKIK</sequence>
<evidence type="ECO:0000259" key="3">
    <source>
        <dbReference type="Pfam" id="PF13100"/>
    </source>
</evidence>
<dbReference type="PANTHER" id="PTHR36504:SF1">
    <property type="entry name" value="LIPOPOLYSACCHARIDE EXPORT SYSTEM PROTEIN LPTA"/>
    <property type="match status" value="1"/>
</dbReference>
<accession>A0A3P3W7P4</accession>
<feature type="signal peptide" evidence="2">
    <location>
        <begin position="1"/>
        <end position="21"/>
    </location>
</feature>
<dbReference type="GO" id="GO:0009279">
    <property type="term" value="C:cell outer membrane"/>
    <property type="evidence" value="ECO:0007669"/>
    <property type="project" value="TreeGrafter"/>
</dbReference>
<dbReference type="InterPro" id="IPR005653">
    <property type="entry name" value="OstA-like_N"/>
</dbReference>
<evidence type="ECO:0000256" key="2">
    <source>
        <dbReference type="SAM" id="SignalP"/>
    </source>
</evidence>
<dbReference type="Gene3D" id="2.60.450.10">
    <property type="entry name" value="Lipopolysaccharide (LPS) transport protein A like domain"/>
    <property type="match status" value="2"/>
</dbReference>
<reference evidence="4 5" key="1">
    <citation type="submission" date="2018-11" db="EMBL/GenBank/DDBJ databases">
        <title>Flavobacterium sp. nov., YIM 102701-2 draft genome.</title>
        <authorList>
            <person name="Li G."/>
            <person name="Jiang Y."/>
        </authorList>
    </citation>
    <scope>NUCLEOTIDE SEQUENCE [LARGE SCALE GENOMIC DNA]</scope>
    <source>
        <strain evidence="4 5">YIM 102701-2</strain>
    </source>
</reference>
<dbReference type="RefSeq" id="WP_125018632.1">
    <property type="nucleotide sequence ID" value="NZ_RQVQ01000012.1"/>
</dbReference>
<dbReference type="InterPro" id="IPR052037">
    <property type="entry name" value="LPS_export_LptA"/>
</dbReference>
<dbReference type="Proteomes" id="UP000275719">
    <property type="component" value="Unassembled WGS sequence"/>
</dbReference>
<keyword evidence="5" id="KW-1185">Reference proteome</keyword>
<protein>
    <submittedName>
        <fullName evidence="4">OstA-like protein</fullName>
    </submittedName>
</protein>
<dbReference type="GO" id="GO:0030288">
    <property type="term" value="C:outer membrane-bounded periplasmic space"/>
    <property type="evidence" value="ECO:0007669"/>
    <property type="project" value="TreeGrafter"/>
</dbReference>
<feature type="domain" description="Organic solvent tolerance-like N-terminal" evidence="3">
    <location>
        <begin position="31"/>
        <end position="186"/>
    </location>
</feature>
<keyword evidence="1 2" id="KW-0732">Signal</keyword>
<dbReference type="OrthoDB" id="9805931at2"/>
<evidence type="ECO:0000256" key="1">
    <source>
        <dbReference type="ARBA" id="ARBA00022729"/>
    </source>
</evidence>
<feature type="chain" id="PRO_5018224986" evidence="2">
    <location>
        <begin position="22"/>
        <end position="555"/>
    </location>
</feature>
<evidence type="ECO:0000313" key="4">
    <source>
        <dbReference type="EMBL" id="RRJ91192.1"/>
    </source>
</evidence>
<gene>
    <name evidence="4" type="ORF">EG240_06720</name>
</gene>
<dbReference type="GO" id="GO:0017089">
    <property type="term" value="F:glycolipid transfer activity"/>
    <property type="evidence" value="ECO:0007669"/>
    <property type="project" value="TreeGrafter"/>
</dbReference>
<name>A0A3P3W7P4_9FLAO</name>
<evidence type="ECO:0000313" key="5">
    <source>
        <dbReference type="Proteomes" id="UP000275719"/>
    </source>
</evidence>
<dbReference type="Pfam" id="PF13100">
    <property type="entry name" value="OstA_2"/>
    <property type="match status" value="1"/>
</dbReference>
<dbReference type="GO" id="GO:0015920">
    <property type="term" value="P:lipopolysaccharide transport"/>
    <property type="evidence" value="ECO:0007669"/>
    <property type="project" value="TreeGrafter"/>
</dbReference>
<proteinExistence type="predicted"/>